<keyword evidence="3" id="KW-1185">Reference proteome</keyword>
<evidence type="ECO:0000259" key="1">
    <source>
        <dbReference type="Pfam" id="PF00561"/>
    </source>
</evidence>
<reference evidence="2 3" key="1">
    <citation type="submission" date="2017-03" db="EMBL/GenBank/DDBJ databases">
        <authorList>
            <person name="Afonso C.L."/>
            <person name="Miller P.J."/>
            <person name="Scott M.A."/>
            <person name="Spackman E."/>
            <person name="Goraichik I."/>
            <person name="Dimitrov K.M."/>
            <person name="Suarez D.L."/>
            <person name="Swayne D.E."/>
        </authorList>
    </citation>
    <scope>NUCLEOTIDE SEQUENCE [LARGE SCALE GENOMIC DNA]</scope>
    <source>
        <strain evidence="2 3">CECT 7751</strain>
    </source>
</reference>
<evidence type="ECO:0000313" key="3">
    <source>
        <dbReference type="Proteomes" id="UP000193963"/>
    </source>
</evidence>
<dbReference type="Gene3D" id="3.40.50.1820">
    <property type="entry name" value="alpha/beta hydrolase"/>
    <property type="match status" value="1"/>
</dbReference>
<dbReference type="RefSeq" id="WP_232618216.1">
    <property type="nucleotide sequence ID" value="NZ_FWFN01000006.1"/>
</dbReference>
<dbReference type="AlphaFoldDB" id="A0A1X6ZSE1"/>
<dbReference type="EMBL" id="FWFN01000006">
    <property type="protein sequence ID" value="SLN60260.1"/>
    <property type="molecule type" value="Genomic_DNA"/>
</dbReference>
<dbReference type="InterPro" id="IPR029058">
    <property type="entry name" value="AB_hydrolase_fold"/>
</dbReference>
<organism evidence="2 3">
    <name type="scientific">Pseudooceanicola marinus</name>
    <dbReference type="NCBI Taxonomy" id="396013"/>
    <lineage>
        <taxon>Bacteria</taxon>
        <taxon>Pseudomonadati</taxon>
        <taxon>Pseudomonadota</taxon>
        <taxon>Alphaproteobacteria</taxon>
        <taxon>Rhodobacterales</taxon>
        <taxon>Paracoccaceae</taxon>
        <taxon>Pseudooceanicola</taxon>
    </lineage>
</organism>
<dbReference type="SUPFAM" id="SSF53474">
    <property type="entry name" value="alpha/beta-Hydrolases"/>
    <property type="match status" value="1"/>
</dbReference>
<dbReference type="InterPro" id="IPR000073">
    <property type="entry name" value="AB_hydrolase_1"/>
</dbReference>
<dbReference type="PANTHER" id="PTHR43798">
    <property type="entry name" value="MONOACYLGLYCEROL LIPASE"/>
    <property type="match status" value="1"/>
</dbReference>
<keyword evidence="2" id="KW-0378">Hydrolase</keyword>
<dbReference type="GO" id="GO:0102296">
    <property type="term" value="F:4,5-9,10-diseco-3-hydroxy-5,9,17-trioxoandrosta-1(10),2-diene-4-oate hydrolase activity"/>
    <property type="evidence" value="ECO:0007669"/>
    <property type="project" value="UniProtKB-EC"/>
</dbReference>
<evidence type="ECO:0000313" key="2">
    <source>
        <dbReference type="EMBL" id="SLN60260.1"/>
    </source>
</evidence>
<dbReference type="PRINTS" id="PR00111">
    <property type="entry name" value="ABHYDROLASE"/>
</dbReference>
<gene>
    <name evidence="2" type="primary">hsaD_2</name>
    <name evidence="2" type="ORF">PSM7751_02993</name>
</gene>
<dbReference type="Pfam" id="PF00561">
    <property type="entry name" value="Abhydrolase_1"/>
    <property type="match status" value="1"/>
</dbReference>
<dbReference type="InterPro" id="IPR000639">
    <property type="entry name" value="Epox_hydrolase-like"/>
</dbReference>
<proteinExistence type="predicted"/>
<accession>A0A1X6ZSE1</accession>
<dbReference type="PRINTS" id="PR00412">
    <property type="entry name" value="EPOXHYDRLASE"/>
</dbReference>
<sequence length="312" mass="34389">MNVAPLIGLVLGGGALAWAPFLREDLRPKVAERRDRPPGEIADLPRGRIHFQWHGDEDDPVAVLVHGLTTPAYAWDGVVPGLVAMGYRVLSYDLYGRGWSDRPDGAQDADFFVGQLVDLLEALNVAEPVTLFGYSMGGAIAAAFAARYPSQIEKLVLVAPAGMGGYPTGLTRRIRDGGATGRWLFYLLFPGQHRRIARRAEAQGVPRKYTRMQAAEADWRGFTPAVLSSLRGVLRDPMELEHRKIAKAGLPMLSIWASEDQVIPLEGMGVISRWNRASVQKEVPGAGHWLPLSHPEAVVRAFRDWLWEDGEI</sequence>
<protein>
    <submittedName>
        <fullName evidence="2">4,5:9,10-diseco-3-hydroxy-5,9, 17-trioxoandrosta-1(10),2-diene-4-oate hydrolase</fullName>
        <ecNumber evidence="2">3.7.1.17</ecNumber>
    </submittedName>
</protein>
<dbReference type="Proteomes" id="UP000193963">
    <property type="component" value="Unassembled WGS sequence"/>
</dbReference>
<dbReference type="PANTHER" id="PTHR43798:SF33">
    <property type="entry name" value="HYDROLASE, PUTATIVE (AFU_ORTHOLOGUE AFUA_2G14860)-RELATED"/>
    <property type="match status" value="1"/>
</dbReference>
<dbReference type="InterPro" id="IPR050266">
    <property type="entry name" value="AB_hydrolase_sf"/>
</dbReference>
<name>A0A1X6ZSE1_9RHOB</name>
<dbReference type="GO" id="GO:0016020">
    <property type="term" value="C:membrane"/>
    <property type="evidence" value="ECO:0007669"/>
    <property type="project" value="TreeGrafter"/>
</dbReference>
<feature type="domain" description="AB hydrolase-1" evidence="1">
    <location>
        <begin position="63"/>
        <end position="295"/>
    </location>
</feature>
<dbReference type="EC" id="3.7.1.17" evidence="2"/>